<dbReference type="PROSITE" id="PS00022">
    <property type="entry name" value="EGF_1"/>
    <property type="match status" value="10"/>
</dbReference>
<feature type="domain" description="EGF-like" evidence="10">
    <location>
        <begin position="483"/>
        <end position="519"/>
    </location>
</feature>
<dbReference type="PRINTS" id="PR00010">
    <property type="entry name" value="EGFBLOOD"/>
</dbReference>
<dbReference type="InterPro" id="IPR018097">
    <property type="entry name" value="EGF_Ca-bd_CS"/>
</dbReference>
<dbReference type="PANTHER" id="PTHR45836:SF23">
    <property type="entry name" value="NEUROGENIC LOCUS NOTCH HOMOLOG PROTEIN 1"/>
    <property type="match status" value="1"/>
</dbReference>
<dbReference type="FunFam" id="2.10.25.10:FF:000125">
    <property type="entry name" value="Neurogenic locus notch protein-like"/>
    <property type="match status" value="2"/>
</dbReference>
<accession>A0A6P8HCF6</accession>
<dbReference type="InterPro" id="IPR057774">
    <property type="entry name" value="D8C_UMOD/GP2/OIT3-like"/>
</dbReference>
<dbReference type="Gene3D" id="2.10.25.10">
    <property type="entry name" value="Laminin"/>
    <property type="match status" value="10"/>
</dbReference>
<keyword evidence="7" id="KW-0325">Glycoprotein</keyword>
<feature type="domain" description="EGF-like" evidence="10">
    <location>
        <begin position="407"/>
        <end position="443"/>
    </location>
</feature>
<comment type="caution">
    <text evidence="8">Lacks conserved residue(s) required for the propagation of feature annotation.</text>
</comment>
<feature type="chain" id="PRO_5028057489" evidence="9">
    <location>
        <begin position="24"/>
        <end position="783"/>
    </location>
</feature>
<dbReference type="GO" id="GO:0009986">
    <property type="term" value="C:cell surface"/>
    <property type="evidence" value="ECO:0007669"/>
    <property type="project" value="TreeGrafter"/>
</dbReference>
<dbReference type="PROSITE" id="PS50026">
    <property type="entry name" value="EGF_3"/>
    <property type="match status" value="10"/>
</dbReference>
<feature type="domain" description="EGF-like" evidence="10">
    <location>
        <begin position="293"/>
        <end position="329"/>
    </location>
</feature>
<feature type="disulfide bond" evidence="8">
    <location>
        <begin position="433"/>
        <end position="442"/>
    </location>
</feature>
<dbReference type="GeneID" id="116290411"/>
<comment type="similarity">
    <text evidence="1">Belongs to the NOTCH family.</text>
</comment>
<evidence type="ECO:0000256" key="3">
    <source>
        <dbReference type="ARBA" id="ARBA00022536"/>
    </source>
</evidence>
<dbReference type="Pfam" id="PF23283">
    <property type="entry name" value="D8C_UMOD"/>
    <property type="match status" value="2"/>
</dbReference>
<dbReference type="GO" id="GO:0007219">
    <property type="term" value="P:Notch signaling pathway"/>
    <property type="evidence" value="ECO:0007669"/>
    <property type="project" value="TreeGrafter"/>
</dbReference>
<feature type="domain" description="EGF-like" evidence="10">
    <location>
        <begin position="636"/>
        <end position="672"/>
    </location>
</feature>
<proteinExistence type="inferred from homology"/>
<evidence type="ECO:0000256" key="2">
    <source>
        <dbReference type="ARBA" id="ARBA00006373"/>
    </source>
</evidence>
<feature type="signal peptide" evidence="9">
    <location>
        <begin position="1"/>
        <end position="23"/>
    </location>
</feature>
<dbReference type="Pfam" id="PF00008">
    <property type="entry name" value="EGF"/>
    <property type="match status" value="5"/>
</dbReference>
<feature type="domain" description="EGF-like" evidence="10">
    <location>
        <begin position="521"/>
        <end position="557"/>
    </location>
</feature>
<dbReference type="FunFam" id="2.10.25.10:FF:000255">
    <property type="entry name" value="Sushi, nidogen and EGF-like domains 1"/>
    <property type="match status" value="1"/>
</dbReference>
<keyword evidence="4 9" id="KW-0732">Signal</keyword>
<dbReference type="Proteomes" id="UP000515163">
    <property type="component" value="Unplaced"/>
</dbReference>
<feature type="domain" description="EGF-like" evidence="10">
    <location>
        <begin position="445"/>
        <end position="481"/>
    </location>
</feature>
<evidence type="ECO:0000256" key="9">
    <source>
        <dbReference type="SAM" id="SignalP"/>
    </source>
</evidence>
<dbReference type="InterPro" id="IPR009030">
    <property type="entry name" value="Growth_fac_rcpt_cys_sf"/>
</dbReference>
<evidence type="ECO:0000256" key="6">
    <source>
        <dbReference type="ARBA" id="ARBA00023157"/>
    </source>
</evidence>
<feature type="domain" description="EGF-like" evidence="10">
    <location>
        <begin position="331"/>
        <end position="367"/>
    </location>
</feature>
<evidence type="ECO:0000256" key="7">
    <source>
        <dbReference type="ARBA" id="ARBA00023180"/>
    </source>
</evidence>
<evidence type="ECO:0000256" key="8">
    <source>
        <dbReference type="PROSITE-ProRule" id="PRU00076"/>
    </source>
</evidence>
<dbReference type="RefSeq" id="XP_031553321.1">
    <property type="nucleotide sequence ID" value="XM_031697461.1"/>
</dbReference>
<feature type="disulfide bond" evidence="8">
    <location>
        <begin position="471"/>
        <end position="480"/>
    </location>
</feature>
<dbReference type="InterPro" id="IPR000742">
    <property type="entry name" value="EGF"/>
</dbReference>
<dbReference type="FunFam" id="2.10.25.10:FF:000327">
    <property type="entry name" value="neurogenic locus notch homolog protein 4"/>
    <property type="match status" value="1"/>
</dbReference>
<dbReference type="InterPro" id="IPR001881">
    <property type="entry name" value="EGF-like_Ca-bd_dom"/>
</dbReference>
<dbReference type="SUPFAM" id="SSF57196">
    <property type="entry name" value="EGF/Laminin"/>
    <property type="match status" value="1"/>
</dbReference>
<dbReference type="SMART" id="SM00179">
    <property type="entry name" value="EGF_CA"/>
    <property type="match status" value="10"/>
</dbReference>
<dbReference type="GO" id="GO:0007411">
    <property type="term" value="P:axon guidance"/>
    <property type="evidence" value="ECO:0007669"/>
    <property type="project" value="TreeGrafter"/>
</dbReference>
<protein>
    <submittedName>
        <fullName evidence="12">Neurogenic locus notch homolog protein 1-like isoform X4</fullName>
    </submittedName>
</protein>
<dbReference type="InterPro" id="IPR051355">
    <property type="entry name" value="Notch/Slit_guidance"/>
</dbReference>
<name>A0A6P8HCF6_ACTTE</name>
<feature type="disulfide bond" evidence="8">
    <location>
        <begin position="319"/>
        <end position="328"/>
    </location>
</feature>
<sequence length="783" mass="84974">MALYFVTVVILMTKLIEFQGVLAASECSSYTVLNQADRARDYSGKHVLKCDRNDLTKKWYRFSGAAGSALPTTCVAKNHCGTHATGWMQGVHPTQEQGIVTRRVCYHWSNNCCHWKNNIRVKNCGGFYVYELDKPPHCHLRYCGSAGPAPTVQPPVPQECRSYAVLKEGDRAQGFISKHVLKCDKDRFTKKWYRFSGAAGSAMASSCVSKNRCGTHASGWMEGSHPSQAEGIVSRRVCFSWSGKCCHWNTNIRVRNCGAFYVYELDKTPFCHLRYCGNGGPAPTTAPPIPTTVPNPCLANPCKNGGNCVQNGNGYTCKCVQGYTGKNCDQDVNECLKSPCRNGATCTNTNGGYRCQCTSAFKGKNCDIDVDECRRMPCQNGGSCQNRPGSYFCFCPVGFIGKNCETDINECSRNPCQNGGSCKNTNGGYSCSCRSGYQGKNCEQDVNECLKRPCQNGGSCRNTKGSYACSCRMGYQGKNCEQDVDECVKSPCRNGGSCLNKPGSYSCECRPGFQGKNCEKDIDECLRNPCQNGGTCSNTNGSYKCTCTIGFEGKDCEKDVNECLKDPCQNGGTCSNTNGGYSCACVNGFRGVHCEDDIDECISGNPCNNGATCTNKVGGYTCACMAGFTGKDCDQDVNECAINPCQNGGKCINTPGSYNCHCLDEFTGKHCESEPSKPTEKPGQADYSSVGCYKDHGGDDRPFPTLVANLRPGIDWNDIKTSVIDKCANAVQALGYKYFGIQFYGECWSGPDASVQYDKHGTQGSECYVGVGAAGSNFVYQLD</sequence>
<keyword evidence="6 8" id="KW-1015">Disulfide bond</keyword>
<evidence type="ECO:0000313" key="12">
    <source>
        <dbReference type="RefSeq" id="XP_031553321.1"/>
    </source>
</evidence>
<dbReference type="OrthoDB" id="283575at2759"/>
<feature type="domain" description="EGF-like" evidence="10">
    <location>
        <begin position="559"/>
        <end position="595"/>
    </location>
</feature>
<dbReference type="FunFam" id="2.10.25.10:FF:000151">
    <property type="entry name" value="FAT atypical cadherin 4"/>
    <property type="match status" value="2"/>
</dbReference>
<feature type="disulfide bond" evidence="8">
    <location>
        <begin position="357"/>
        <end position="366"/>
    </location>
</feature>
<reference evidence="12" key="1">
    <citation type="submission" date="2025-08" db="UniProtKB">
        <authorList>
            <consortium name="RefSeq"/>
        </authorList>
    </citation>
    <scope>IDENTIFICATION</scope>
    <source>
        <tissue evidence="12">Tentacle</tissue>
    </source>
</reference>
<keyword evidence="3 8" id="KW-0245">EGF-like domain</keyword>
<dbReference type="SUPFAM" id="SSF57184">
    <property type="entry name" value="Growth factor receptor domain"/>
    <property type="match status" value="3"/>
</dbReference>
<organism evidence="11 12">
    <name type="scientific">Actinia tenebrosa</name>
    <name type="common">Australian red waratah sea anemone</name>
    <dbReference type="NCBI Taxonomy" id="6105"/>
    <lineage>
        <taxon>Eukaryota</taxon>
        <taxon>Metazoa</taxon>
        <taxon>Cnidaria</taxon>
        <taxon>Anthozoa</taxon>
        <taxon>Hexacorallia</taxon>
        <taxon>Actiniaria</taxon>
        <taxon>Actiniidae</taxon>
        <taxon>Actinia</taxon>
    </lineage>
</organism>
<keyword evidence="11" id="KW-1185">Reference proteome</keyword>
<evidence type="ECO:0000256" key="4">
    <source>
        <dbReference type="ARBA" id="ARBA00022729"/>
    </source>
</evidence>
<feature type="disulfide bond" evidence="8">
    <location>
        <begin position="547"/>
        <end position="556"/>
    </location>
</feature>
<feature type="domain" description="EGF-like" evidence="10">
    <location>
        <begin position="597"/>
        <end position="634"/>
    </location>
</feature>
<dbReference type="GO" id="GO:0005886">
    <property type="term" value="C:plasma membrane"/>
    <property type="evidence" value="ECO:0007669"/>
    <property type="project" value="TreeGrafter"/>
</dbReference>
<dbReference type="GO" id="GO:0043235">
    <property type="term" value="C:receptor complex"/>
    <property type="evidence" value="ECO:0007669"/>
    <property type="project" value="TreeGrafter"/>
</dbReference>
<dbReference type="PANTHER" id="PTHR45836">
    <property type="entry name" value="SLIT HOMOLOG"/>
    <property type="match status" value="1"/>
</dbReference>
<dbReference type="PROSITE" id="PS01186">
    <property type="entry name" value="EGF_2"/>
    <property type="match status" value="8"/>
</dbReference>
<feature type="disulfide bond" evidence="8">
    <location>
        <begin position="662"/>
        <end position="671"/>
    </location>
</feature>
<evidence type="ECO:0000259" key="10">
    <source>
        <dbReference type="PROSITE" id="PS50026"/>
    </source>
</evidence>
<dbReference type="SMART" id="SM00181">
    <property type="entry name" value="EGF"/>
    <property type="match status" value="10"/>
</dbReference>
<gene>
    <name evidence="12" type="primary">LOC116290411</name>
</gene>
<feature type="domain" description="EGF-like" evidence="10">
    <location>
        <begin position="369"/>
        <end position="405"/>
    </location>
</feature>
<dbReference type="PROSITE" id="PS01187">
    <property type="entry name" value="EGF_CA"/>
    <property type="match status" value="3"/>
</dbReference>
<dbReference type="InterPro" id="IPR000152">
    <property type="entry name" value="EGF-type_Asp/Asn_hydroxyl_site"/>
</dbReference>
<comment type="similarity">
    <text evidence="2">Belongs to the EGF domain peptide family.</text>
</comment>
<evidence type="ECO:0000256" key="1">
    <source>
        <dbReference type="ARBA" id="ARBA00005847"/>
    </source>
</evidence>
<dbReference type="AlphaFoldDB" id="A0A6P8HCF6"/>
<evidence type="ECO:0000256" key="5">
    <source>
        <dbReference type="ARBA" id="ARBA00022737"/>
    </source>
</evidence>
<dbReference type="Pfam" id="PF07645">
    <property type="entry name" value="EGF_CA"/>
    <property type="match status" value="5"/>
</dbReference>
<dbReference type="GO" id="GO:0005509">
    <property type="term" value="F:calcium ion binding"/>
    <property type="evidence" value="ECO:0007669"/>
    <property type="project" value="InterPro"/>
</dbReference>
<keyword evidence="5" id="KW-0677">Repeat</keyword>
<dbReference type="InterPro" id="IPR049883">
    <property type="entry name" value="NOTCH1_EGF-like"/>
</dbReference>
<dbReference type="PROSITE" id="PS00010">
    <property type="entry name" value="ASX_HYDROXYL"/>
    <property type="match status" value="9"/>
</dbReference>
<feature type="disulfide bond" evidence="8">
    <location>
        <begin position="395"/>
        <end position="404"/>
    </location>
</feature>
<feature type="disulfide bond" evidence="8">
    <location>
        <begin position="585"/>
        <end position="594"/>
    </location>
</feature>
<dbReference type="FunFam" id="2.10.25.10:FF:000471">
    <property type="entry name" value="Protein lin-12"/>
    <property type="match status" value="4"/>
</dbReference>
<dbReference type="CDD" id="cd00054">
    <property type="entry name" value="EGF_CA"/>
    <property type="match status" value="10"/>
</dbReference>
<evidence type="ECO:0000313" key="11">
    <source>
        <dbReference type="Proteomes" id="UP000515163"/>
    </source>
</evidence>
<feature type="disulfide bond" evidence="8">
    <location>
        <begin position="509"/>
        <end position="518"/>
    </location>
</feature>
<feature type="disulfide bond" evidence="8">
    <location>
        <begin position="624"/>
        <end position="633"/>
    </location>
</feature>